<accession>A0A4P9ZKC3</accession>
<dbReference type="EMBL" id="ML003610">
    <property type="protein sequence ID" value="RKP33716.1"/>
    <property type="molecule type" value="Genomic_DNA"/>
</dbReference>
<sequence>MSIFAKTPPAVLGLMVVAFHVQYIVAQPLSTAFDKGSTSTATTAPQAAFPLVRRGLPLWNSYFPDEVPTSPSAQTNADVRQASFVQDQVEDFSLEDSQYINMFHVQAHAMITTKALSILYAQPTTSLYVSDGNGGQIRTSLAEELIRERQLTKDSLKYVIYQSLSDSTCRVLFHALYLVRTHQWDILHALVLDVYQDEHRYLNDVYIDAYPENDLMDVIRDIDAPVPTVPESIETTSLLASIIGAMVTEGQWNELIEFMSQVHQLIDQHKFVPEYPLLVWWALAFTAELYYHPAAQEGLTRTESRPMDVFLTAMDTEQFSLAELASCAREFHLDQLQIFITYVRRYIGDHSDSSFRCPLTHSLNDFIRFNYNQPMAILVDSRYVEGLVGEPLEYIY</sequence>
<name>A0A4P9ZKC3_9FUNG</name>
<feature type="signal peptide" evidence="1">
    <location>
        <begin position="1"/>
        <end position="26"/>
    </location>
</feature>
<dbReference type="AlphaFoldDB" id="A0A4P9ZKC3"/>
<organism evidence="2 3">
    <name type="scientific">Dimargaris cristalligena</name>
    <dbReference type="NCBI Taxonomy" id="215637"/>
    <lineage>
        <taxon>Eukaryota</taxon>
        <taxon>Fungi</taxon>
        <taxon>Fungi incertae sedis</taxon>
        <taxon>Zoopagomycota</taxon>
        <taxon>Kickxellomycotina</taxon>
        <taxon>Dimargaritomycetes</taxon>
        <taxon>Dimargaritales</taxon>
        <taxon>Dimargaritaceae</taxon>
        <taxon>Dimargaris</taxon>
    </lineage>
</organism>
<keyword evidence="1" id="KW-0732">Signal</keyword>
<evidence type="ECO:0000313" key="3">
    <source>
        <dbReference type="Proteomes" id="UP000268162"/>
    </source>
</evidence>
<evidence type="ECO:0000256" key="1">
    <source>
        <dbReference type="SAM" id="SignalP"/>
    </source>
</evidence>
<dbReference type="Proteomes" id="UP000268162">
    <property type="component" value="Unassembled WGS sequence"/>
</dbReference>
<keyword evidence="3" id="KW-1185">Reference proteome</keyword>
<protein>
    <submittedName>
        <fullName evidence="2">Uncharacterized protein</fullName>
    </submittedName>
</protein>
<reference evidence="3" key="1">
    <citation type="journal article" date="2018" name="Nat. Microbiol.">
        <title>Leveraging single-cell genomics to expand the fungal tree of life.</title>
        <authorList>
            <person name="Ahrendt S.R."/>
            <person name="Quandt C.A."/>
            <person name="Ciobanu D."/>
            <person name="Clum A."/>
            <person name="Salamov A."/>
            <person name="Andreopoulos B."/>
            <person name="Cheng J.F."/>
            <person name="Woyke T."/>
            <person name="Pelin A."/>
            <person name="Henrissat B."/>
            <person name="Reynolds N.K."/>
            <person name="Benny G.L."/>
            <person name="Smith M.E."/>
            <person name="James T.Y."/>
            <person name="Grigoriev I.V."/>
        </authorList>
    </citation>
    <scope>NUCLEOTIDE SEQUENCE [LARGE SCALE GENOMIC DNA]</scope>
    <source>
        <strain evidence="3">RSA 468</strain>
    </source>
</reference>
<evidence type="ECO:0000313" key="2">
    <source>
        <dbReference type="EMBL" id="RKP33716.1"/>
    </source>
</evidence>
<proteinExistence type="predicted"/>
<gene>
    <name evidence="2" type="ORF">BJ085DRAFT_32185</name>
</gene>
<feature type="chain" id="PRO_5020449207" evidence="1">
    <location>
        <begin position="27"/>
        <end position="396"/>
    </location>
</feature>